<dbReference type="RefSeq" id="WP_215820118.1">
    <property type="nucleotide sequence ID" value="NZ_JAGSOY010000028.1"/>
</dbReference>
<dbReference type="EMBL" id="JAGSOY010000028">
    <property type="protein sequence ID" value="MBU2711962.1"/>
    <property type="molecule type" value="Genomic_DNA"/>
</dbReference>
<sequence length="344" mass="39310">MNTSDTLYMSKALNIAEQQKLMNHKPPYIGCVIVSPDENIIGSACYDHTLHWSILMDEISSLADACHQATLYITHFPDKGCHTNFEECISAIQDYQIKHVIFGSCFNENIEQTSFIKAMKVQGIQVSVGVLKDECFEINKFFFNAYTKRLPWLCGQYIIDFSQQDYPVYQNSISSLKLFDICKQYDAWIIAPDFIPYLVNNYDFTRMLAHTFGSIIVIDNDLKKSKQYLEILPSHKTTVYHSPQDSALEKTGDQPKFLPIPIKSTTQAGYSIDWKYILRSLVNSDIYSAVINIDSALLHELYTCNVLNEVDISFHPSFNANDKIDYSSVDYNPILGGLNIQYTL</sequence>
<reference evidence="2 3" key="1">
    <citation type="submission" date="2021-04" db="EMBL/GenBank/DDBJ databases">
        <authorList>
            <person name="Pira H."/>
            <person name="Risdian C."/>
            <person name="Wink J."/>
        </authorList>
    </citation>
    <scope>NUCLEOTIDE SEQUENCE [LARGE SCALE GENOMIC DNA]</scope>
    <source>
        <strain evidence="2 3">WH53</strain>
    </source>
</reference>
<evidence type="ECO:0000259" key="1">
    <source>
        <dbReference type="Pfam" id="PF00383"/>
    </source>
</evidence>
<dbReference type="InterPro" id="IPR016193">
    <property type="entry name" value="Cytidine_deaminase-like"/>
</dbReference>
<keyword evidence="3" id="KW-1185">Reference proteome</keyword>
<proteinExistence type="predicted"/>
<evidence type="ECO:0000313" key="2">
    <source>
        <dbReference type="EMBL" id="MBU2711962.1"/>
    </source>
</evidence>
<dbReference type="Pfam" id="PF00383">
    <property type="entry name" value="dCMP_cyt_deam_1"/>
    <property type="match status" value="1"/>
</dbReference>
<dbReference type="InterPro" id="IPR002125">
    <property type="entry name" value="CMP_dCMP_dom"/>
</dbReference>
<protein>
    <recommendedName>
        <fullName evidence="1">CMP/dCMP-type deaminase domain-containing protein</fullName>
    </recommendedName>
</protein>
<dbReference type="Gene3D" id="3.40.140.10">
    <property type="entry name" value="Cytidine Deaminase, domain 2"/>
    <property type="match status" value="1"/>
</dbReference>
<comment type="caution">
    <text evidence="2">The sequence shown here is derived from an EMBL/GenBank/DDBJ whole genome shotgun (WGS) entry which is preliminary data.</text>
</comment>
<evidence type="ECO:0000313" key="3">
    <source>
        <dbReference type="Proteomes" id="UP000690515"/>
    </source>
</evidence>
<organism evidence="2 3">
    <name type="scientific">Zooshikella harenae</name>
    <dbReference type="NCBI Taxonomy" id="2827238"/>
    <lineage>
        <taxon>Bacteria</taxon>
        <taxon>Pseudomonadati</taxon>
        <taxon>Pseudomonadota</taxon>
        <taxon>Gammaproteobacteria</taxon>
        <taxon>Oceanospirillales</taxon>
        <taxon>Zooshikellaceae</taxon>
        <taxon>Zooshikella</taxon>
    </lineage>
</organism>
<gene>
    <name evidence="2" type="ORF">KCG35_12905</name>
</gene>
<feature type="domain" description="CMP/dCMP-type deaminase" evidence="1">
    <location>
        <begin position="4"/>
        <end position="103"/>
    </location>
</feature>
<name>A0ABS5ZD22_9GAMM</name>
<dbReference type="Proteomes" id="UP000690515">
    <property type="component" value="Unassembled WGS sequence"/>
</dbReference>
<dbReference type="SUPFAM" id="SSF53927">
    <property type="entry name" value="Cytidine deaminase-like"/>
    <property type="match status" value="1"/>
</dbReference>
<accession>A0ABS5ZD22</accession>